<evidence type="ECO:0000256" key="1">
    <source>
        <dbReference type="ARBA" id="ARBA00006484"/>
    </source>
</evidence>
<dbReference type="OrthoDB" id="417891at2759"/>
<evidence type="ECO:0000313" key="5">
    <source>
        <dbReference type="Proteomes" id="UP001153737"/>
    </source>
</evidence>
<dbReference type="PRINTS" id="PR00081">
    <property type="entry name" value="GDHRDH"/>
</dbReference>
<accession>A0A9P0DCX9</accession>
<dbReference type="Proteomes" id="UP001153737">
    <property type="component" value="Chromosome 1"/>
</dbReference>
<dbReference type="GO" id="GO:0005737">
    <property type="term" value="C:cytoplasm"/>
    <property type="evidence" value="ECO:0007669"/>
    <property type="project" value="TreeGrafter"/>
</dbReference>
<keyword evidence="2" id="KW-0560">Oxidoreductase</keyword>
<protein>
    <submittedName>
        <fullName evidence="4">Uncharacterized protein</fullName>
    </submittedName>
</protein>
<dbReference type="PANTHER" id="PTHR44229:SF8">
    <property type="entry name" value="ALCOHOL DEHYDROGENASE-RELATED"/>
    <property type="match status" value="1"/>
</dbReference>
<dbReference type="PRINTS" id="PR00080">
    <property type="entry name" value="SDRFAMILY"/>
</dbReference>
<dbReference type="InterPro" id="IPR036291">
    <property type="entry name" value="NAD(P)-bd_dom_sf"/>
</dbReference>
<reference evidence="4" key="1">
    <citation type="submission" date="2022-01" db="EMBL/GenBank/DDBJ databases">
        <authorList>
            <person name="King R."/>
        </authorList>
    </citation>
    <scope>NUCLEOTIDE SEQUENCE</scope>
</reference>
<dbReference type="GO" id="GO:0016616">
    <property type="term" value="F:oxidoreductase activity, acting on the CH-OH group of donors, NAD or NADP as acceptor"/>
    <property type="evidence" value="ECO:0007669"/>
    <property type="project" value="TreeGrafter"/>
</dbReference>
<evidence type="ECO:0000256" key="3">
    <source>
        <dbReference type="RuleBase" id="RU000363"/>
    </source>
</evidence>
<dbReference type="PANTHER" id="PTHR44229">
    <property type="entry name" value="15-HYDROXYPROSTAGLANDIN DEHYDROGENASE [NAD(+)]"/>
    <property type="match status" value="1"/>
</dbReference>
<dbReference type="InterPro" id="IPR020904">
    <property type="entry name" value="Sc_DH/Rdtase_CS"/>
</dbReference>
<dbReference type="Pfam" id="PF00106">
    <property type="entry name" value="adh_short"/>
    <property type="match status" value="1"/>
</dbReference>
<name>A0A9P0DCX9_PHACE</name>
<keyword evidence="5" id="KW-1185">Reference proteome</keyword>
<evidence type="ECO:0000313" key="4">
    <source>
        <dbReference type="EMBL" id="CAH1116305.1"/>
    </source>
</evidence>
<dbReference type="InterPro" id="IPR002347">
    <property type="entry name" value="SDR_fam"/>
</dbReference>
<dbReference type="Gene3D" id="3.40.50.720">
    <property type="entry name" value="NAD(P)-binding Rossmann-like Domain"/>
    <property type="match status" value="1"/>
</dbReference>
<reference evidence="4" key="2">
    <citation type="submission" date="2022-10" db="EMBL/GenBank/DDBJ databases">
        <authorList>
            <consortium name="ENA_rothamsted_submissions"/>
            <consortium name="culmorum"/>
            <person name="King R."/>
        </authorList>
    </citation>
    <scope>NUCLEOTIDE SEQUENCE</scope>
</reference>
<sequence>MVIEIRGKVALITGGASGIGLQFAKALLRNGLKGVTLADLNPKLGHGALQQIEREFGPNRAIFVQTDVTRIDQLDYTFNKTIGTFGYLDIVFNNAGILNDAVWETQIQININGVIHGMLLAMEKYLPKYQQGPEALIVNTSSIAGLEGSAHVPIYAATKHAVLGLTKSWGCDTFYDRNKVRVVAVCPGVTNTPLISEMNNRSLGAQYENLLDEVATWPTQKPETLAEQVMEIVKYAPNGSTWVVEGGEAAYEYIFPDRTEMKRNVIETL</sequence>
<comment type="similarity">
    <text evidence="1 3">Belongs to the short-chain dehydrogenases/reductases (SDR) family.</text>
</comment>
<dbReference type="PROSITE" id="PS00061">
    <property type="entry name" value="ADH_SHORT"/>
    <property type="match status" value="1"/>
</dbReference>
<dbReference type="SUPFAM" id="SSF51735">
    <property type="entry name" value="NAD(P)-binding Rossmann-fold domains"/>
    <property type="match status" value="1"/>
</dbReference>
<proteinExistence type="inferred from homology"/>
<dbReference type="EMBL" id="OU896707">
    <property type="protein sequence ID" value="CAH1116305.1"/>
    <property type="molecule type" value="Genomic_DNA"/>
</dbReference>
<organism evidence="4 5">
    <name type="scientific">Phaedon cochleariae</name>
    <name type="common">Mustard beetle</name>
    <dbReference type="NCBI Taxonomy" id="80249"/>
    <lineage>
        <taxon>Eukaryota</taxon>
        <taxon>Metazoa</taxon>
        <taxon>Ecdysozoa</taxon>
        <taxon>Arthropoda</taxon>
        <taxon>Hexapoda</taxon>
        <taxon>Insecta</taxon>
        <taxon>Pterygota</taxon>
        <taxon>Neoptera</taxon>
        <taxon>Endopterygota</taxon>
        <taxon>Coleoptera</taxon>
        <taxon>Polyphaga</taxon>
        <taxon>Cucujiformia</taxon>
        <taxon>Chrysomeloidea</taxon>
        <taxon>Chrysomelidae</taxon>
        <taxon>Chrysomelinae</taxon>
        <taxon>Chrysomelini</taxon>
        <taxon>Phaedon</taxon>
    </lineage>
</organism>
<dbReference type="FunFam" id="3.40.50.720:FF:000149">
    <property type="entry name" value="15-hydroxyprostaglandin dehydrogenase [NAD(+)]"/>
    <property type="match status" value="1"/>
</dbReference>
<dbReference type="AlphaFoldDB" id="A0A9P0DCX9"/>
<evidence type="ECO:0000256" key="2">
    <source>
        <dbReference type="ARBA" id="ARBA00023002"/>
    </source>
</evidence>
<gene>
    <name evidence="4" type="ORF">PHAECO_LOCUS674</name>
</gene>